<reference evidence="2" key="1">
    <citation type="submission" date="2024-06" db="EMBL/GenBank/DDBJ databases">
        <title>Streptomyces sp. strain HUAS MG91 genome sequences.</title>
        <authorList>
            <person name="Mo P."/>
        </authorList>
    </citation>
    <scope>NUCLEOTIDE SEQUENCE</scope>
    <source>
        <strain evidence="2">HUAS MG91</strain>
    </source>
</reference>
<keyword evidence="1" id="KW-0812">Transmembrane</keyword>
<feature type="transmembrane region" description="Helical" evidence="1">
    <location>
        <begin position="65"/>
        <end position="86"/>
    </location>
</feature>
<evidence type="ECO:0000313" key="2">
    <source>
        <dbReference type="EMBL" id="XCJ68650.1"/>
    </source>
</evidence>
<dbReference type="RefSeq" id="WP_353940335.1">
    <property type="nucleotide sequence ID" value="NZ_CP159534.1"/>
</dbReference>
<dbReference type="EMBL" id="CP159534">
    <property type="protein sequence ID" value="XCJ68650.1"/>
    <property type="molecule type" value="Genomic_DNA"/>
</dbReference>
<evidence type="ECO:0008006" key="3">
    <source>
        <dbReference type="Google" id="ProtNLM"/>
    </source>
</evidence>
<accession>A0AAU8IJY7</accession>
<gene>
    <name evidence="2" type="ORF">ABII15_01195</name>
</gene>
<dbReference type="KEGG" id="stac:ABII15_01195"/>
<proteinExistence type="predicted"/>
<evidence type="ECO:0000256" key="1">
    <source>
        <dbReference type="SAM" id="Phobius"/>
    </source>
</evidence>
<protein>
    <recommendedName>
        <fullName evidence="3">Alkaline shock response membrane anchor protein AmaP</fullName>
    </recommendedName>
</protein>
<keyword evidence="1" id="KW-1133">Transmembrane helix</keyword>
<keyword evidence="1" id="KW-0472">Membrane</keyword>
<organism evidence="2">
    <name type="scientific">Streptomyces tabacisoli</name>
    <dbReference type="NCBI Taxonomy" id="3156398"/>
    <lineage>
        <taxon>Bacteria</taxon>
        <taxon>Bacillati</taxon>
        <taxon>Actinomycetota</taxon>
        <taxon>Actinomycetes</taxon>
        <taxon>Kitasatosporales</taxon>
        <taxon>Streptomycetaceae</taxon>
        <taxon>Streptomyces</taxon>
    </lineage>
</organism>
<sequence length="193" mass="21608">MPRSRTILNRLALAVLGAVLLAAALWLSAGRTSWAPELPDRWPLPDPHTSIVPAGRLGSLRESGWWTPTVMTVSIVATLLLAYGTVRQLRGGFRRLVPLPAPHGVLRTRALEDALARRATAVDGVAHCRARTRVRRRRLDVVLRVRLREDTSPHTVLPALTGLARETETVLSPYRLRLHIRLTSRSHRRPHVR</sequence>
<name>A0AAU8IJY7_9ACTN</name>
<dbReference type="AlphaFoldDB" id="A0AAU8IJY7"/>